<dbReference type="Gramene" id="Ma03_t09910.1">
    <property type="protein sequence ID" value="Ma03_p09910.1"/>
    <property type="gene ID" value="Ma03_g09910"/>
</dbReference>
<dbReference type="Proteomes" id="UP000012960">
    <property type="component" value="Unplaced"/>
</dbReference>
<keyword evidence="1" id="KW-0812">Transmembrane</keyword>
<dbReference type="InParanoid" id="A0A804IAD1"/>
<evidence type="ECO:0000256" key="1">
    <source>
        <dbReference type="SAM" id="Phobius"/>
    </source>
</evidence>
<proteinExistence type="predicted"/>
<dbReference type="EnsemblPlants" id="Ma03_t09910.1">
    <property type="protein sequence ID" value="Ma03_p09910.1"/>
    <property type="gene ID" value="Ma03_g09910"/>
</dbReference>
<evidence type="ECO:0000313" key="3">
    <source>
        <dbReference type="EnsemblPlants" id="Ma03_p09910.1"/>
    </source>
</evidence>
<dbReference type="AlphaFoldDB" id="A0A804IAD1"/>
<protein>
    <submittedName>
        <fullName evidence="2">(wild Malaysian banana) hypothetical protein</fullName>
    </submittedName>
</protein>
<keyword evidence="1" id="KW-0472">Membrane</keyword>
<reference evidence="2" key="1">
    <citation type="submission" date="2021-03" db="EMBL/GenBank/DDBJ databases">
        <authorList>
            <consortium name="Genoscope - CEA"/>
            <person name="William W."/>
        </authorList>
    </citation>
    <scope>NUCLEOTIDE SEQUENCE</scope>
    <source>
        <strain evidence="2">Doubled-haploid Pahang</strain>
    </source>
</reference>
<accession>A0A804IAD1</accession>
<keyword evidence="1" id="KW-1133">Transmembrane helix</keyword>
<organism evidence="3 4">
    <name type="scientific">Musa acuminata subsp. malaccensis</name>
    <name type="common">Wild banana</name>
    <name type="synonym">Musa malaccensis</name>
    <dbReference type="NCBI Taxonomy" id="214687"/>
    <lineage>
        <taxon>Eukaryota</taxon>
        <taxon>Viridiplantae</taxon>
        <taxon>Streptophyta</taxon>
        <taxon>Embryophyta</taxon>
        <taxon>Tracheophyta</taxon>
        <taxon>Spermatophyta</taxon>
        <taxon>Magnoliopsida</taxon>
        <taxon>Liliopsida</taxon>
        <taxon>Zingiberales</taxon>
        <taxon>Musaceae</taxon>
        <taxon>Musa</taxon>
    </lineage>
</organism>
<keyword evidence="4" id="KW-1185">Reference proteome</keyword>
<evidence type="ECO:0000313" key="4">
    <source>
        <dbReference type="Proteomes" id="UP000012960"/>
    </source>
</evidence>
<sequence>MEEMFILTYIVEFFEFHVHSIILLVLMNETTANNIFSRQLDSIST</sequence>
<feature type="transmembrane region" description="Helical" evidence="1">
    <location>
        <begin position="6"/>
        <end position="27"/>
    </location>
</feature>
<reference evidence="3" key="2">
    <citation type="submission" date="2021-05" db="UniProtKB">
        <authorList>
            <consortium name="EnsemblPlants"/>
        </authorList>
    </citation>
    <scope>IDENTIFICATION</scope>
    <source>
        <strain evidence="3">subsp. malaccensis</strain>
    </source>
</reference>
<gene>
    <name evidence="2" type="ORF">GSMUA_212810.1</name>
</gene>
<name>A0A804IAD1_MUSAM</name>
<evidence type="ECO:0000313" key="2">
    <source>
        <dbReference type="EMBL" id="CAG1849695.1"/>
    </source>
</evidence>
<dbReference type="EMBL" id="HG996468">
    <property type="protein sequence ID" value="CAG1849695.1"/>
    <property type="molecule type" value="Genomic_DNA"/>
</dbReference>